<dbReference type="EMBL" id="MZMV01000001">
    <property type="protein sequence ID" value="OWV13603.1"/>
    <property type="molecule type" value="Genomic_DNA"/>
</dbReference>
<gene>
    <name evidence="2" type="ORF">B5D80_00235</name>
</gene>
<evidence type="ECO:0000313" key="2">
    <source>
        <dbReference type="EMBL" id="OWV13603.1"/>
    </source>
</evidence>
<keyword evidence="3" id="KW-1185">Reference proteome</keyword>
<feature type="compositionally biased region" description="Basic and acidic residues" evidence="1">
    <location>
        <begin position="312"/>
        <end position="321"/>
    </location>
</feature>
<comment type="caution">
    <text evidence="2">The sequence shown here is derived from an EMBL/GenBank/DDBJ whole genome shotgun (WGS) entry which is preliminary data.</text>
</comment>
<accession>A0A246RTM2</accession>
<proteinExistence type="predicted"/>
<feature type="region of interest" description="Disordered" evidence="1">
    <location>
        <begin position="312"/>
        <end position="331"/>
    </location>
</feature>
<dbReference type="AlphaFoldDB" id="A0A246RTM2"/>
<evidence type="ECO:0000313" key="3">
    <source>
        <dbReference type="Proteomes" id="UP000197174"/>
    </source>
</evidence>
<name>A0A246RTM2_9ACTN</name>
<evidence type="ECO:0008006" key="4">
    <source>
        <dbReference type="Google" id="ProtNLM"/>
    </source>
</evidence>
<dbReference type="Proteomes" id="UP000197174">
    <property type="component" value="Unassembled WGS sequence"/>
</dbReference>
<evidence type="ECO:0000256" key="1">
    <source>
        <dbReference type="SAM" id="MobiDB-lite"/>
    </source>
</evidence>
<sequence length="331" mass="35959">MINLGVGIDRSVWGWRSSALDVRGGDARRVARTMRIGDQLILGWWGPNPRADMSAYLAGRLRRLVVTRITTPLYQDSTPVWPDEGESFPERVQLRVLDIVEDVPGNMLGESAMGALRKSANTNGVPVEASPVPLAVLFSGEGDAAEPGDDEEGPDRVDSGEDLDVYSLVIRRKEQRRLRRLKFGDSAVVRCDLCGRYASRHLVVLAHIKRRADSSYHERLDNANVMAACLLGCDALFEYGHIYVDAEGRIRPGRAFGTAAVEPVSALDGRSCAAFDAASAPYFAAHRARFGDAALVDQGSGWKLDYELDSDHGGSMPHDRALAGIGGNAGR</sequence>
<organism evidence="2 3">
    <name type="scientific">Micromonospora wenchangensis</name>
    <dbReference type="NCBI Taxonomy" id="1185415"/>
    <lineage>
        <taxon>Bacteria</taxon>
        <taxon>Bacillati</taxon>
        <taxon>Actinomycetota</taxon>
        <taxon>Actinomycetes</taxon>
        <taxon>Micromonosporales</taxon>
        <taxon>Micromonosporaceae</taxon>
        <taxon>Micromonospora</taxon>
    </lineage>
</organism>
<protein>
    <recommendedName>
        <fullName evidence="4">HNH endonuclease</fullName>
    </recommendedName>
</protein>
<reference evidence="2 3" key="1">
    <citation type="submission" date="2017-03" db="EMBL/GenBank/DDBJ databases">
        <title>Whole genome sequence of Micromonospora wenchangensis, isolated from mangrove soil.</title>
        <authorList>
            <person name="Yang H."/>
        </authorList>
    </citation>
    <scope>NUCLEOTIDE SEQUENCE [LARGE SCALE GENOMIC DNA]</scope>
    <source>
        <strain evidence="2 3">CCTCC AA 2012002</strain>
    </source>
</reference>